<dbReference type="InterPro" id="IPR002347">
    <property type="entry name" value="SDR_fam"/>
</dbReference>
<dbReference type="SUPFAM" id="SSF51735">
    <property type="entry name" value="NAD(P)-binding Rossmann-fold domains"/>
    <property type="match status" value="1"/>
</dbReference>
<protein>
    <recommendedName>
        <fullName evidence="6">Ketoreductase (KR) domain-containing protein</fullName>
    </recommendedName>
</protein>
<dbReference type="OrthoDB" id="191139at2759"/>
<keyword evidence="2" id="KW-0560">Oxidoreductase</keyword>
<dbReference type="EMBL" id="LKEB01000011">
    <property type="protein sequence ID" value="ROW14935.1"/>
    <property type="molecule type" value="Genomic_DNA"/>
</dbReference>
<evidence type="ECO:0000256" key="2">
    <source>
        <dbReference type="ARBA" id="ARBA00023002"/>
    </source>
</evidence>
<organism evidence="4 5">
    <name type="scientific">Cytospora leucostoma</name>
    <dbReference type="NCBI Taxonomy" id="1230097"/>
    <lineage>
        <taxon>Eukaryota</taxon>
        <taxon>Fungi</taxon>
        <taxon>Dikarya</taxon>
        <taxon>Ascomycota</taxon>
        <taxon>Pezizomycotina</taxon>
        <taxon>Sordariomycetes</taxon>
        <taxon>Sordariomycetidae</taxon>
        <taxon>Diaporthales</taxon>
        <taxon>Cytosporaceae</taxon>
        <taxon>Cytospora</taxon>
    </lineage>
</organism>
<keyword evidence="5" id="KW-1185">Reference proteome</keyword>
<dbReference type="Gene3D" id="3.40.50.720">
    <property type="entry name" value="NAD(P)-binding Rossmann-like Domain"/>
    <property type="match status" value="1"/>
</dbReference>
<gene>
    <name evidence="4" type="ORF">VPNG_03341</name>
</gene>
<evidence type="ECO:0000313" key="5">
    <source>
        <dbReference type="Proteomes" id="UP000285146"/>
    </source>
</evidence>
<accession>A0A423XFF1</accession>
<reference evidence="4 5" key="1">
    <citation type="submission" date="2015-09" db="EMBL/GenBank/DDBJ databases">
        <title>Host preference determinants of Valsa canker pathogens revealed by comparative genomics.</title>
        <authorList>
            <person name="Yin Z."/>
            <person name="Huang L."/>
        </authorList>
    </citation>
    <scope>NUCLEOTIDE SEQUENCE [LARGE SCALE GENOMIC DNA]</scope>
    <source>
        <strain evidence="4 5">SXYLt</strain>
    </source>
</reference>
<dbReference type="PANTHER" id="PTHR24320">
    <property type="entry name" value="RETINOL DEHYDROGENASE"/>
    <property type="match status" value="1"/>
</dbReference>
<dbReference type="GO" id="GO:0016491">
    <property type="term" value="F:oxidoreductase activity"/>
    <property type="evidence" value="ECO:0007669"/>
    <property type="project" value="UniProtKB-KW"/>
</dbReference>
<dbReference type="PANTHER" id="PTHR24320:SF283">
    <property type="entry name" value="RETINOL DEHYDROGENASE 11"/>
    <property type="match status" value="1"/>
</dbReference>
<proteinExistence type="inferred from homology"/>
<dbReference type="PRINTS" id="PR00080">
    <property type="entry name" value="SDRFAMILY"/>
</dbReference>
<dbReference type="InParanoid" id="A0A423XFF1"/>
<evidence type="ECO:0008006" key="6">
    <source>
        <dbReference type="Google" id="ProtNLM"/>
    </source>
</evidence>
<dbReference type="InterPro" id="IPR036291">
    <property type="entry name" value="NAD(P)-bd_dom_sf"/>
</dbReference>
<dbReference type="Pfam" id="PF00106">
    <property type="entry name" value="adh_short"/>
    <property type="match status" value="1"/>
</dbReference>
<evidence type="ECO:0000256" key="3">
    <source>
        <dbReference type="RuleBase" id="RU000363"/>
    </source>
</evidence>
<evidence type="ECO:0000256" key="1">
    <source>
        <dbReference type="ARBA" id="ARBA00006484"/>
    </source>
</evidence>
<sequence>MARSNFNWSTTGTEVAEVFRDQVQGKTVLITGPSPKSIGEATALAIARAGPALLILASRTPSKLDAVADRCRRVVADVAVTGQGRATEVKTVIIDLASLASVRSAARQVAATTDRIHVLINNAGISTSIRSLSPDGYEMHFAVNHLGHFLLTNLLLPLILRAGPGARIINLSSTAQRISPLRFSDYNFDNEVDGPKRGKIAIPAGEQPSPRLPAWTLARSADGFPGTVAYGQSKTANVLFTVALKRRLADKGIESFAVHPGEIYSNLATGPISPEFRQEIENWPPSKWKTPDQGCATTLVAAFDPNISGELSMMRSSRLEFAIKTAWFLTGLGPGHIYFEDCHIARPARWASDSDTAERLWRLSEELVAGSSRLSGAKL</sequence>
<dbReference type="STRING" id="1230097.A0A423XFF1"/>
<evidence type="ECO:0000313" key="4">
    <source>
        <dbReference type="EMBL" id="ROW14935.1"/>
    </source>
</evidence>
<dbReference type="Proteomes" id="UP000285146">
    <property type="component" value="Unassembled WGS sequence"/>
</dbReference>
<comment type="similarity">
    <text evidence="1 3">Belongs to the short-chain dehydrogenases/reductases (SDR) family.</text>
</comment>
<dbReference type="PRINTS" id="PR00081">
    <property type="entry name" value="GDHRDH"/>
</dbReference>
<name>A0A423XFF1_9PEZI</name>
<comment type="caution">
    <text evidence="4">The sequence shown here is derived from an EMBL/GenBank/DDBJ whole genome shotgun (WGS) entry which is preliminary data.</text>
</comment>
<dbReference type="AlphaFoldDB" id="A0A423XFF1"/>